<organism evidence="2 3">
    <name type="scientific">Methylorubrum podarium</name>
    <dbReference type="NCBI Taxonomy" id="200476"/>
    <lineage>
        <taxon>Bacteria</taxon>
        <taxon>Pseudomonadati</taxon>
        <taxon>Pseudomonadota</taxon>
        <taxon>Alphaproteobacteria</taxon>
        <taxon>Hyphomicrobiales</taxon>
        <taxon>Methylobacteriaceae</taxon>
        <taxon>Methylorubrum</taxon>
    </lineage>
</organism>
<feature type="domain" description="KfrA N-terminal DNA-binding" evidence="1">
    <location>
        <begin position="3"/>
        <end position="123"/>
    </location>
</feature>
<dbReference type="Proteomes" id="UP001480955">
    <property type="component" value="Unassembled WGS sequence"/>
</dbReference>
<dbReference type="InterPro" id="IPR021104">
    <property type="entry name" value="KfrA_DNA-bd_N"/>
</dbReference>
<evidence type="ECO:0000313" key="3">
    <source>
        <dbReference type="Proteomes" id="UP001480955"/>
    </source>
</evidence>
<reference evidence="2 3" key="1">
    <citation type="submission" date="2024-06" db="EMBL/GenBank/DDBJ databases">
        <authorList>
            <person name="Campbell A.G."/>
        </authorList>
    </citation>
    <scope>NUCLEOTIDE SEQUENCE [LARGE SCALE GENOMIC DNA]</scope>
    <source>
        <strain evidence="2 3">EM12</strain>
    </source>
</reference>
<keyword evidence="3" id="KW-1185">Reference proteome</keyword>
<protein>
    <submittedName>
        <fullName evidence="2">DNA-binding protein</fullName>
    </submittedName>
</protein>
<name>A0ABV1QQ14_9HYPH</name>
<proteinExistence type="predicted"/>
<dbReference type="GO" id="GO:0003677">
    <property type="term" value="F:DNA binding"/>
    <property type="evidence" value="ECO:0007669"/>
    <property type="project" value="UniProtKB-KW"/>
</dbReference>
<comment type="caution">
    <text evidence="2">The sequence shown here is derived from an EMBL/GenBank/DDBJ whole genome shotgun (WGS) entry which is preliminary data.</text>
</comment>
<evidence type="ECO:0000259" key="1">
    <source>
        <dbReference type="Pfam" id="PF11740"/>
    </source>
</evidence>
<dbReference type="Pfam" id="PF11740">
    <property type="entry name" value="KfrA_N"/>
    <property type="match status" value="1"/>
</dbReference>
<keyword evidence="2" id="KW-0238">DNA-binding</keyword>
<sequence length="240" mass="27525">MVTKRDVFEAADELRAGARERVSLRTVRAWLRENRGAAGSPNDVGPLLNDWKRERAYSPKIELAGMPEAVAAQMAAAGVALWKAAQAEASAVYVRDRERMQQEVDGEREMRNEALALLEGHEAETRLLAGHVAALEAELEEARRHLQAVRADVYWERVVQEIWKLLPEEGALSVQEIEQRLGADLVEECRGHQEEWNHTTLRKKINQRIHHKRLFARAERGRYRRRKPEDDMQGEADRVV</sequence>
<dbReference type="EMBL" id="JBELQE010000085">
    <property type="protein sequence ID" value="MER2251506.1"/>
    <property type="molecule type" value="Genomic_DNA"/>
</dbReference>
<dbReference type="RefSeq" id="WP_350395886.1">
    <property type="nucleotide sequence ID" value="NZ_JBELQE010000085.1"/>
</dbReference>
<accession>A0ABV1QQ14</accession>
<evidence type="ECO:0000313" key="2">
    <source>
        <dbReference type="EMBL" id="MER2251506.1"/>
    </source>
</evidence>
<gene>
    <name evidence="2" type="ORF">ABS772_16440</name>
</gene>